<keyword evidence="3" id="KW-1185">Reference proteome</keyword>
<reference evidence="3" key="1">
    <citation type="journal article" date="2019" name="Int. J. Syst. Evol. Microbiol.">
        <title>The Global Catalogue of Microorganisms (GCM) 10K type strain sequencing project: providing services to taxonomists for standard genome sequencing and annotation.</title>
        <authorList>
            <consortium name="The Broad Institute Genomics Platform"/>
            <consortium name="The Broad Institute Genome Sequencing Center for Infectious Disease"/>
            <person name="Wu L."/>
            <person name="Ma J."/>
        </authorList>
    </citation>
    <scope>NUCLEOTIDE SEQUENCE [LARGE SCALE GENOMIC DNA]</scope>
    <source>
        <strain evidence="3">KCTC 42456</strain>
    </source>
</reference>
<proteinExistence type="predicted"/>
<dbReference type="RefSeq" id="WP_379047903.1">
    <property type="nucleotide sequence ID" value="NZ_JBHSKW010000069.1"/>
</dbReference>
<dbReference type="EMBL" id="JBHULV010000050">
    <property type="protein sequence ID" value="MFD2732930.1"/>
    <property type="molecule type" value="Genomic_DNA"/>
</dbReference>
<feature type="signal peptide" evidence="1">
    <location>
        <begin position="1"/>
        <end position="24"/>
    </location>
</feature>
<evidence type="ECO:0000313" key="2">
    <source>
        <dbReference type="EMBL" id="MFD2732930.1"/>
    </source>
</evidence>
<feature type="chain" id="PRO_5046401508" evidence="1">
    <location>
        <begin position="25"/>
        <end position="240"/>
    </location>
</feature>
<sequence>MQKKQLLIIAISLLLSACSFEPNADKIIKKSVAFYGMDKLDGKTVSFDFREKHFEIKIDDDDFFYESTYKDSLGVIKDQLSNHGFVRELNGLVTPLSAKDSLKYAESLNSVVYFAFLPLKLQDDAVEATFLRTVQVKGTEYSQIEVSFKKEDGGSHHNDVYYFWFDTKDSSMDYFAYSAGGNRFRAINGLVKVGNIYLQNYYNLENKGNDKRPLKDYHILFEQDKLSLLSEIKMENVKIN</sequence>
<protein>
    <submittedName>
        <fullName evidence="2">DUF6503 family protein</fullName>
    </submittedName>
</protein>
<dbReference type="PROSITE" id="PS51257">
    <property type="entry name" value="PROKAR_LIPOPROTEIN"/>
    <property type="match status" value="1"/>
</dbReference>
<dbReference type="Pfam" id="PF20113">
    <property type="entry name" value="DUF6503"/>
    <property type="match status" value="1"/>
</dbReference>
<dbReference type="Proteomes" id="UP001597546">
    <property type="component" value="Unassembled WGS sequence"/>
</dbReference>
<keyword evidence="1" id="KW-0732">Signal</keyword>
<dbReference type="InterPro" id="IPR045444">
    <property type="entry name" value="DUF6503"/>
</dbReference>
<gene>
    <name evidence="2" type="ORF">ACFSSE_14565</name>
</gene>
<evidence type="ECO:0000256" key="1">
    <source>
        <dbReference type="SAM" id="SignalP"/>
    </source>
</evidence>
<evidence type="ECO:0000313" key="3">
    <source>
        <dbReference type="Proteomes" id="UP001597546"/>
    </source>
</evidence>
<name>A0ABW5TW20_9SPHI</name>
<comment type="caution">
    <text evidence="2">The sequence shown here is derived from an EMBL/GenBank/DDBJ whole genome shotgun (WGS) entry which is preliminary data.</text>
</comment>
<accession>A0ABW5TW20</accession>
<organism evidence="2 3">
    <name type="scientific">Pedobacter alpinus</name>
    <dbReference type="NCBI Taxonomy" id="1590643"/>
    <lineage>
        <taxon>Bacteria</taxon>
        <taxon>Pseudomonadati</taxon>
        <taxon>Bacteroidota</taxon>
        <taxon>Sphingobacteriia</taxon>
        <taxon>Sphingobacteriales</taxon>
        <taxon>Sphingobacteriaceae</taxon>
        <taxon>Pedobacter</taxon>
    </lineage>
</organism>